<keyword evidence="3" id="KW-0479">Metal-binding</keyword>
<dbReference type="InterPro" id="IPR012675">
    <property type="entry name" value="Beta-grasp_dom_sf"/>
</dbReference>
<dbReference type="GO" id="GO:0005829">
    <property type="term" value="C:cytosol"/>
    <property type="evidence" value="ECO:0007669"/>
    <property type="project" value="TreeGrafter"/>
</dbReference>
<dbReference type="PRINTS" id="PR00355">
    <property type="entry name" value="ADRENODOXIN"/>
</dbReference>
<dbReference type="CDD" id="cd00207">
    <property type="entry name" value="fer2"/>
    <property type="match status" value="1"/>
</dbReference>
<gene>
    <name evidence="8" type="ORF">AC244_12120</name>
</gene>
<dbReference type="Gene3D" id="3.10.20.30">
    <property type="match status" value="1"/>
</dbReference>
<proteinExistence type="inferred from homology"/>
<comment type="caution">
    <text evidence="8">The sequence shown here is derived from an EMBL/GenBank/DDBJ whole genome shotgun (WGS) entry which is preliminary data.</text>
</comment>
<evidence type="ECO:0000259" key="7">
    <source>
        <dbReference type="PROSITE" id="PS51085"/>
    </source>
</evidence>
<dbReference type="AlphaFoldDB" id="A0A0L8BY49"/>
<evidence type="ECO:0000313" key="9">
    <source>
        <dbReference type="Proteomes" id="UP000037425"/>
    </source>
</evidence>
<dbReference type="PROSITE" id="PS51085">
    <property type="entry name" value="2FE2S_FER_2"/>
    <property type="match status" value="1"/>
</dbReference>
<keyword evidence="2" id="KW-0001">2Fe-2S</keyword>
<dbReference type="PANTHER" id="PTHR23426">
    <property type="entry name" value="FERREDOXIN/ADRENODOXIN"/>
    <property type="match status" value="1"/>
</dbReference>
<dbReference type="InterPro" id="IPR001055">
    <property type="entry name" value="Adrenodoxin-like"/>
</dbReference>
<comment type="cofactor">
    <cofactor evidence="6">
        <name>[2Fe-2S] cluster</name>
        <dbReference type="ChEBI" id="CHEBI:190135"/>
    </cofactor>
</comment>
<dbReference type="InterPro" id="IPR036010">
    <property type="entry name" value="2Fe-2S_ferredoxin-like_sf"/>
</dbReference>
<evidence type="ECO:0000256" key="1">
    <source>
        <dbReference type="ARBA" id="ARBA00010914"/>
    </source>
</evidence>
<comment type="similarity">
    <text evidence="1">Belongs to the adrenodoxin/putidaredoxin family.</text>
</comment>
<organism evidence="8 9">
    <name type="scientific">Ensifer adhaerens</name>
    <name type="common">Sinorhizobium morelense</name>
    <dbReference type="NCBI Taxonomy" id="106592"/>
    <lineage>
        <taxon>Bacteria</taxon>
        <taxon>Pseudomonadati</taxon>
        <taxon>Pseudomonadota</taxon>
        <taxon>Alphaproteobacteria</taxon>
        <taxon>Hyphomicrobiales</taxon>
        <taxon>Rhizobiaceae</taxon>
        <taxon>Sinorhizobium/Ensifer group</taxon>
        <taxon>Ensifer</taxon>
    </lineage>
</organism>
<dbReference type="SUPFAM" id="SSF54292">
    <property type="entry name" value="2Fe-2S ferredoxin-like"/>
    <property type="match status" value="1"/>
</dbReference>
<keyword evidence="5" id="KW-0411">Iron-sulfur</keyword>
<dbReference type="GO" id="GO:0046872">
    <property type="term" value="F:metal ion binding"/>
    <property type="evidence" value="ECO:0007669"/>
    <property type="project" value="UniProtKB-KW"/>
</dbReference>
<evidence type="ECO:0000256" key="3">
    <source>
        <dbReference type="ARBA" id="ARBA00022723"/>
    </source>
</evidence>
<evidence type="ECO:0000256" key="2">
    <source>
        <dbReference type="ARBA" id="ARBA00022714"/>
    </source>
</evidence>
<evidence type="ECO:0000256" key="6">
    <source>
        <dbReference type="ARBA" id="ARBA00034078"/>
    </source>
</evidence>
<dbReference type="PATRIC" id="fig|106592.7.peg.6369"/>
<dbReference type="Pfam" id="PF00111">
    <property type="entry name" value="Fer2"/>
    <property type="match status" value="1"/>
</dbReference>
<sequence>MPRIVFVDAEGKTTEVKAEIGQSVMSAAVQNGIDAIAAECGGSCACGTCHCYIDAAWGEKLPSPDYQEQDMLDCVVNPEDRSRLSCQITVSAALDGLVVHLPAGQY</sequence>
<evidence type="ECO:0000256" key="4">
    <source>
        <dbReference type="ARBA" id="ARBA00023004"/>
    </source>
</evidence>
<dbReference type="InterPro" id="IPR001041">
    <property type="entry name" value="2Fe-2S_ferredoxin-type"/>
</dbReference>
<evidence type="ECO:0000313" key="8">
    <source>
        <dbReference type="EMBL" id="KOF19505.1"/>
    </source>
</evidence>
<dbReference type="EMBL" id="LGAP01000005">
    <property type="protein sequence ID" value="KOF19505.1"/>
    <property type="molecule type" value="Genomic_DNA"/>
</dbReference>
<dbReference type="GO" id="GO:0051537">
    <property type="term" value="F:2 iron, 2 sulfur cluster binding"/>
    <property type="evidence" value="ECO:0007669"/>
    <property type="project" value="UniProtKB-KW"/>
</dbReference>
<evidence type="ECO:0000256" key="5">
    <source>
        <dbReference type="ARBA" id="ARBA00023014"/>
    </source>
</evidence>
<accession>A0A0L8BY49</accession>
<dbReference type="GO" id="GO:0009055">
    <property type="term" value="F:electron transfer activity"/>
    <property type="evidence" value="ECO:0007669"/>
    <property type="project" value="TreeGrafter"/>
</dbReference>
<keyword evidence="4" id="KW-0408">Iron</keyword>
<dbReference type="PANTHER" id="PTHR23426:SF65">
    <property type="entry name" value="FERREDOXIN-2, MITOCHONDRIAL"/>
    <property type="match status" value="1"/>
</dbReference>
<reference evidence="9" key="1">
    <citation type="submission" date="2015-07" db="EMBL/GenBank/DDBJ databases">
        <title>Whole genome sequence of an Ensifer adhaerens strain isolated from a cave pool in the Wind Cave National Park.</title>
        <authorList>
            <person name="Eng W.W.H."/>
            <person name="Gan H.M."/>
            <person name="Barton H.A."/>
            <person name="Savka M.A."/>
        </authorList>
    </citation>
    <scope>NUCLEOTIDE SEQUENCE [LARGE SCALE GENOMIC DNA]</scope>
    <source>
        <strain evidence="9">SD006</strain>
    </source>
</reference>
<protein>
    <submittedName>
        <fullName evidence="8">Reductase</fullName>
    </submittedName>
</protein>
<dbReference type="OrthoDB" id="9799640at2"/>
<dbReference type="GO" id="GO:0140647">
    <property type="term" value="P:P450-containing electron transport chain"/>
    <property type="evidence" value="ECO:0007669"/>
    <property type="project" value="InterPro"/>
</dbReference>
<name>A0A0L8BY49_ENSAD</name>
<dbReference type="RefSeq" id="WP_053249068.1">
    <property type="nucleotide sequence ID" value="NZ_LGAP01000005.1"/>
</dbReference>
<dbReference type="Proteomes" id="UP000037425">
    <property type="component" value="Unassembled WGS sequence"/>
</dbReference>
<feature type="domain" description="2Fe-2S ferredoxin-type" evidence="7">
    <location>
        <begin position="2"/>
        <end position="105"/>
    </location>
</feature>